<evidence type="ECO:0000313" key="5">
    <source>
        <dbReference type="Proteomes" id="UP000241618"/>
    </source>
</evidence>
<comment type="caution">
    <text evidence="3">The sequence shown here is derived from an EMBL/GenBank/DDBJ whole genome shotgun (WGS) entry which is preliminary data.</text>
</comment>
<sequence>MFDNTEVIKYLKSKEFTCQELDFKGVNIISINVEIADKRIELIHFPEPEIIALPVFLLVNPSEVGHLAHVLNYQDGDYEFGSICVNDRDAVSVNFNMPLLAIEESLNRHISILEKAITDPIWNRQELLREFKSCWLNVCDFNDRPVLLTNDSGSLEEIDVFRPVKDRKFGVNSYYLAQSKNTDLADIAKIYWKNSSDRSLAGKAVVLPLTKIEPAPLIKSQLSEWYLDIIDKQKQETINNIKENYGRWKTKEYWIIFNAQVPSGTVWFCLSFKSKKGKKHSLPLTKKQLENWKITAVPIRLFNKEAVLPRGGANLDLAITKVALVGAGSVGSEIAHKLSASGVQNLTIYDPDCYNIENLYRHVLPEEFLNYGKSLGLSFSLQRQFLWSKANSSLDKLLDLRNPRLLNTYDLIIIAIGSPTHERLFKEYLLNTGIKVPVINTWLEGFGVGGHAVLDIPESKGCLLCAYVCPDTLARGLSSNLNFIESNQNITINMSGCGEQFISYGAICSAQTALIASDLAIKYLEGKIKISSKVSWKGSEHDVKEHGITLTNRFYQFNDSLQIKPLVHEDCDVCN</sequence>
<evidence type="ECO:0000313" key="3">
    <source>
        <dbReference type="EMBL" id="PSU52423.1"/>
    </source>
</evidence>
<dbReference type="Proteomes" id="UP000241618">
    <property type="component" value="Unassembled WGS sequence"/>
</dbReference>
<dbReference type="Proteomes" id="UP000241405">
    <property type="component" value="Unassembled WGS sequence"/>
</dbReference>
<dbReference type="GO" id="GO:0008641">
    <property type="term" value="F:ubiquitin-like modifier activating enzyme activity"/>
    <property type="evidence" value="ECO:0007669"/>
    <property type="project" value="InterPro"/>
</dbReference>
<evidence type="ECO:0000313" key="4">
    <source>
        <dbReference type="Proteomes" id="UP000241405"/>
    </source>
</evidence>
<dbReference type="Pfam" id="PF00899">
    <property type="entry name" value="ThiF"/>
    <property type="match status" value="1"/>
</dbReference>
<organism evidence="3 5">
    <name type="scientific">Photobacterium phosphoreum</name>
    <dbReference type="NCBI Taxonomy" id="659"/>
    <lineage>
        <taxon>Bacteria</taxon>
        <taxon>Pseudomonadati</taxon>
        <taxon>Pseudomonadota</taxon>
        <taxon>Gammaproteobacteria</taxon>
        <taxon>Vibrionales</taxon>
        <taxon>Vibrionaceae</taxon>
        <taxon>Photobacterium</taxon>
    </lineage>
</organism>
<dbReference type="InterPro" id="IPR035985">
    <property type="entry name" value="Ubiquitin-activating_enz"/>
</dbReference>
<evidence type="ECO:0000259" key="1">
    <source>
        <dbReference type="Pfam" id="PF00899"/>
    </source>
</evidence>
<dbReference type="EMBL" id="PYMP01000007">
    <property type="protein sequence ID" value="PSU52423.1"/>
    <property type="molecule type" value="Genomic_DNA"/>
</dbReference>
<dbReference type="EMBL" id="PYMO01000026">
    <property type="protein sequence ID" value="PSU21255.1"/>
    <property type="molecule type" value="Genomic_DNA"/>
</dbReference>
<evidence type="ECO:0000313" key="2">
    <source>
        <dbReference type="EMBL" id="PSU21255.1"/>
    </source>
</evidence>
<keyword evidence="4" id="KW-1185">Reference proteome</keyword>
<dbReference type="Gene3D" id="3.40.50.720">
    <property type="entry name" value="NAD(P)-binding Rossmann-like Domain"/>
    <property type="match status" value="1"/>
</dbReference>
<dbReference type="AlphaFoldDB" id="A0A2T3JTC7"/>
<protein>
    <submittedName>
        <fullName evidence="3">Thiamine biosynthesis protein ThiF</fullName>
    </submittedName>
</protein>
<dbReference type="InterPro" id="IPR000594">
    <property type="entry name" value="ThiF_NAD_FAD-bd"/>
</dbReference>
<dbReference type="RefSeq" id="WP_107191177.1">
    <property type="nucleotide sequence ID" value="NZ_PYMN01000026.1"/>
</dbReference>
<dbReference type="SUPFAM" id="SSF69572">
    <property type="entry name" value="Activating enzymes of the ubiquitin-like proteins"/>
    <property type="match status" value="1"/>
</dbReference>
<feature type="domain" description="THIF-type NAD/FAD binding fold" evidence="1">
    <location>
        <begin position="316"/>
        <end position="527"/>
    </location>
</feature>
<name>A0A2T3JTC7_PHOPO</name>
<proteinExistence type="predicted"/>
<accession>A0A2T3JTC7</accession>
<reference evidence="4 5" key="1">
    <citation type="submission" date="2018-03" db="EMBL/GenBank/DDBJ databases">
        <title>Whole genome sequencing of Histamine producing bacteria.</title>
        <authorList>
            <person name="Butler K."/>
        </authorList>
    </citation>
    <scope>NUCLEOTIDE SEQUENCE [LARGE SCALE GENOMIC DNA]</scope>
    <source>
        <strain evidence="3 5">FS-6.1</strain>
        <strain evidence="2 4">FS-6.2</strain>
    </source>
</reference>
<gene>
    <name evidence="3" type="ORF">C9J18_09790</name>
    <name evidence="2" type="ORF">CTM96_18320</name>
</gene>